<comment type="caution">
    <text evidence="2">The sequence shown here is derived from an EMBL/GenBank/DDBJ whole genome shotgun (WGS) entry which is preliminary data.</text>
</comment>
<keyword evidence="3" id="KW-1185">Reference proteome</keyword>
<dbReference type="EMBL" id="JACASF010000015">
    <property type="protein sequence ID" value="KAF6429789.1"/>
    <property type="molecule type" value="Genomic_DNA"/>
</dbReference>
<proteinExistence type="predicted"/>
<dbReference type="InParanoid" id="A0A7J8E3E9"/>
<reference evidence="2 3" key="1">
    <citation type="journal article" date="2020" name="Nature">
        <title>Six reference-quality genomes reveal evolution of bat adaptations.</title>
        <authorList>
            <person name="Jebb D."/>
            <person name="Huang Z."/>
            <person name="Pippel M."/>
            <person name="Hughes G.M."/>
            <person name="Lavrichenko K."/>
            <person name="Devanna P."/>
            <person name="Winkler S."/>
            <person name="Jermiin L.S."/>
            <person name="Skirmuntt E.C."/>
            <person name="Katzourakis A."/>
            <person name="Burkitt-Gray L."/>
            <person name="Ray D.A."/>
            <person name="Sullivan K.A.M."/>
            <person name="Roscito J.G."/>
            <person name="Kirilenko B.M."/>
            <person name="Davalos L.M."/>
            <person name="Corthals A.P."/>
            <person name="Power M.L."/>
            <person name="Jones G."/>
            <person name="Ransome R.D."/>
            <person name="Dechmann D.K.N."/>
            <person name="Locatelli A.G."/>
            <person name="Puechmaille S.J."/>
            <person name="Fedrigo O."/>
            <person name="Jarvis E.D."/>
            <person name="Hiller M."/>
            <person name="Vernes S.C."/>
            <person name="Myers E.W."/>
            <person name="Teeling E.C."/>
        </authorList>
    </citation>
    <scope>NUCLEOTIDE SEQUENCE [LARGE SCALE GENOMIC DNA]</scope>
    <source>
        <strain evidence="2">MMolMol1</strain>
        <tissue evidence="2">Muscle</tissue>
    </source>
</reference>
<protein>
    <submittedName>
        <fullName evidence="2">Uncharacterized protein</fullName>
    </submittedName>
</protein>
<gene>
    <name evidence="2" type="ORF">HJG59_009085</name>
</gene>
<dbReference type="AlphaFoldDB" id="A0A7J8E3E9"/>
<name>A0A7J8E3E9_MOLMO</name>
<sequence length="130" mass="14466">MEQQSPAVPWTPKIHLQLPLVSGQGAYYLQLSAVELLFSSAVDPQLCREMLGEPPGALATTWSRELRFPSGIPPRSPLQQRPCSQVQRRFCGRSVDGGGRKTKIQPQEEDVAQTKSTCPTQGLKKYFKQI</sequence>
<organism evidence="2 3">
    <name type="scientific">Molossus molossus</name>
    <name type="common">Pallas' mastiff bat</name>
    <name type="synonym">Vespertilio molossus</name>
    <dbReference type="NCBI Taxonomy" id="27622"/>
    <lineage>
        <taxon>Eukaryota</taxon>
        <taxon>Metazoa</taxon>
        <taxon>Chordata</taxon>
        <taxon>Craniata</taxon>
        <taxon>Vertebrata</taxon>
        <taxon>Euteleostomi</taxon>
        <taxon>Mammalia</taxon>
        <taxon>Eutheria</taxon>
        <taxon>Laurasiatheria</taxon>
        <taxon>Chiroptera</taxon>
        <taxon>Yangochiroptera</taxon>
        <taxon>Molossidae</taxon>
        <taxon>Molossus</taxon>
    </lineage>
</organism>
<evidence type="ECO:0000313" key="2">
    <source>
        <dbReference type="EMBL" id="KAF6429789.1"/>
    </source>
</evidence>
<evidence type="ECO:0000256" key="1">
    <source>
        <dbReference type="SAM" id="MobiDB-lite"/>
    </source>
</evidence>
<evidence type="ECO:0000313" key="3">
    <source>
        <dbReference type="Proteomes" id="UP000550707"/>
    </source>
</evidence>
<accession>A0A7J8E3E9</accession>
<feature type="region of interest" description="Disordered" evidence="1">
    <location>
        <begin position="93"/>
        <end position="115"/>
    </location>
</feature>
<dbReference type="Proteomes" id="UP000550707">
    <property type="component" value="Unassembled WGS sequence"/>
</dbReference>